<keyword evidence="3" id="KW-1185">Reference proteome</keyword>
<feature type="region of interest" description="Disordered" evidence="1">
    <location>
        <begin position="56"/>
        <end position="76"/>
    </location>
</feature>
<evidence type="ECO:0000256" key="1">
    <source>
        <dbReference type="SAM" id="MobiDB-lite"/>
    </source>
</evidence>
<dbReference type="OrthoDB" id="5294470at2"/>
<feature type="region of interest" description="Disordered" evidence="1">
    <location>
        <begin position="1"/>
        <end position="42"/>
    </location>
</feature>
<name>A0A5R9IJX7_9GAMM</name>
<protein>
    <submittedName>
        <fullName evidence="2">DUF2058 domain-containing protein</fullName>
    </submittedName>
</protein>
<accession>A0A5R9IJX7</accession>
<comment type="caution">
    <text evidence="2">The sequence shown here is derived from an EMBL/GenBank/DDBJ whole genome shotgun (WGS) entry which is preliminary data.</text>
</comment>
<dbReference type="Pfam" id="PF09831">
    <property type="entry name" value="DUF2058"/>
    <property type="match status" value="1"/>
</dbReference>
<dbReference type="RefSeq" id="WP_138319909.1">
    <property type="nucleotide sequence ID" value="NZ_VCBC01000009.1"/>
</dbReference>
<dbReference type="InterPro" id="IPR018636">
    <property type="entry name" value="DUF2058"/>
</dbReference>
<dbReference type="Proteomes" id="UP000307790">
    <property type="component" value="Unassembled WGS sequence"/>
</dbReference>
<proteinExistence type="predicted"/>
<dbReference type="AlphaFoldDB" id="A0A5R9IJX7"/>
<reference evidence="2 3" key="1">
    <citation type="submission" date="2019-05" db="EMBL/GenBank/DDBJ databases">
        <title>Genome sequences of Thalassotalea litorea 1K03283.</title>
        <authorList>
            <person name="Zhang D."/>
        </authorList>
    </citation>
    <scope>NUCLEOTIDE SEQUENCE [LARGE SCALE GENOMIC DNA]</scope>
    <source>
        <strain evidence="2 3">MCCC 1K03283</strain>
    </source>
</reference>
<sequence length="184" mass="20868">MASLQDQLLKAGLTTKQKARQANSDKRKRNKQKRSGAQVDVSLQEKVKQDLELARQEKSQKDQELNAQRQQALADKEQKHRIAQILEHHTLKGIDGDVKFNFTQDTKVKSLFIDEKTHTALTKGVLALCALDQSLFVVTSQTADKIATLDATCVLVNYETNQQDQAVDEDDPYAEYQIPDDLMW</sequence>
<organism evidence="2 3">
    <name type="scientific">Thalassotalea litorea</name>
    <dbReference type="NCBI Taxonomy" id="2020715"/>
    <lineage>
        <taxon>Bacteria</taxon>
        <taxon>Pseudomonadati</taxon>
        <taxon>Pseudomonadota</taxon>
        <taxon>Gammaproteobacteria</taxon>
        <taxon>Alteromonadales</taxon>
        <taxon>Colwelliaceae</taxon>
        <taxon>Thalassotalea</taxon>
    </lineage>
</organism>
<dbReference type="EMBL" id="VCBC01000009">
    <property type="protein sequence ID" value="TLU64773.1"/>
    <property type="molecule type" value="Genomic_DNA"/>
</dbReference>
<evidence type="ECO:0000313" key="3">
    <source>
        <dbReference type="Proteomes" id="UP000307790"/>
    </source>
</evidence>
<gene>
    <name evidence="2" type="ORF">FE810_09925</name>
</gene>
<evidence type="ECO:0000313" key="2">
    <source>
        <dbReference type="EMBL" id="TLU64773.1"/>
    </source>
</evidence>